<feature type="compositionally biased region" description="Polar residues" evidence="2">
    <location>
        <begin position="200"/>
        <end position="218"/>
    </location>
</feature>
<feature type="coiled-coil region" evidence="1">
    <location>
        <begin position="1115"/>
        <end position="1174"/>
    </location>
</feature>
<dbReference type="AlphaFoldDB" id="A0A078AQN0"/>
<keyword evidence="1" id="KW-0175">Coiled coil</keyword>
<dbReference type="EMBL" id="CCKQ01013112">
    <property type="protein sequence ID" value="CDW84745.1"/>
    <property type="molecule type" value="Genomic_DNA"/>
</dbReference>
<feature type="region of interest" description="Disordered" evidence="2">
    <location>
        <begin position="196"/>
        <end position="218"/>
    </location>
</feature>
<dbReference type="InParanoid" id="A0A078AQN0"/>
<organism evidence="3 4">
    <name type="scientific">Stylonychia lemnae</name>
    <name type="common">Ciliate</name>
    <dbReference type="NCBI Taxonomy" id="5949"/>
    <lineage>
        <taxon>Eukaryota</taxon>
        <taxon>Sar</taxon>
        <taxon>Alveolata</taxon>
        <taxon>Ciliophora</taxon>
        <taxon>Intramacronucleata</taxon>
        <taxon>Spirotrichea</taxon>
        <taxon>Stichotrichia</taxon>
        <taxon>Sporadotrichida</taxon>
        <taxon>Oxytrichidae</taxon>
        <taxon>Stylonychinae</taxon>
        <taxon>Stylonychia</taxon>
    </lineage>
</organism>
<reference evidence="3 4" key="1">
    <citation type="submission" date="2014-06" db="EMBL/GenBank/DDBJ databases">
        <authorList>
            <person name="Swart Estienne"/>
        </authorList>
    </citation>
    <scope>NUCLEOTIDE SEQUENCE [LARGE SCALE GENOMIC DNA]</scope>
    <source>
        <strain evidence="3 4">130c</strain>
    </source>
</reference>
<gene>
    <name evidence="3" type="primary">Contig19641.g20831</name>
    <name evidence="3" type="ORF">STYLEM_13812</name>
</gene>
<proteinExistence type="predicted"/>
<feature type="compositionally biased region" description="Polar residues" evidence="2">
    <location>
        <begin position="1"/>
        <end position="10"/>
    </location>
</feature>
<feature type="region of interest" description="Disordered" evidence="2">
    <location>
        <begin position="1"/>
        <end position="64"/>
    </location>
</feature>
<feature type="region of interest" description="Disordered" evidence="2">
    <location>
        <begin position="929"/>
        <end position="949"/>
    </location>
</feature>
<feature type="compositionally biased region" description="Low complexity" evidence="2">
    <location>
        <begin position="929"/>
        <end position="940"/>
    </location>
</feature>
<dbReference type="SUPFAM" id="SSF52540">
    <property type="entry name" value="P-loop containing nucleoside triphosphate hydrolases"/>
    <property type="match status" value="1"/>
</dbReference>
<feature type="compositionally biased region" description="Low complexity" evidence="2">
    <location>
        <begin position="730"/>
        <end position="743"/>
    </location>
</feature>
<protein>
    <submittedName>
        <fullName evidence="3">Uncharacterized protein</fullName>
    </submittedName>
</protein>
<feature type="compositionally biased region" description="Basic residues" evidence="2">
    <location>
        <begin position="713"/>
        <end position="729"/>
    </location>
</feature>
<feature type="region of interest" description="Disordered" evidence="2">
    <location>
        <begin position="703"/>
        <end position="743"/>
    </location>
</feature>
<keyword evidence="4" id="KW-1185">Reference proteome</keyword>
<feature type="compositionally biased region" description="Low complexity" evidence="2">
    <location>
        <begin position="41"/>
        <end position="53"/>
    </location>
</feature>
<evidence type="ECO:0000313" key="3">
    <source>
        <dbReference type="EMBL" id="CDW84745.1"/>
    </source>
</evidence>
<dbReference type="Proteomes" id="UP000039865">
    <property type="component" value="Unassembled WGS sequence"/>
</dbReference>
<feature type="compositionally biased region" description="Low complexity" evidence="2">
    <location>
        <begin position="18"/>
        <end position="28"/>
    </location>
</feature>
<sequence>MNDEQQLSNKNTDRKQQHSNNHNYNQNNPLSDSSYSRESNDNIIEDQQIISQESRSRTSSENRIEIEDCQNYSYQKNRILDTEDNQQFLQSSLKSDLNCLKYISQQEDLEGEYQEEPELEEQRNDGYNLVMNLSQKQYFSEASLSPEKPVITENLSAAKQLQFNQSKKDELEDIFKNSNLFVGCIVRAPKKEMINKEQTQRTGRHQQPSGMGSRSSSFVQKQKSQLDLRCLEAKEVKQRYTNLFTTQKQSRYLFNSKAYVHKDVLKQILPNQKSIPYFMTLNDNPSDFKTFLYDTCINEDQGHNIRGLTKQINNFFHNEQKTQNLNQQINNYSNLDNEKANDLFFLFGQNSSFKSDLFNPIDPDSLISKCVSELKDPIKFLRVSMFYLDLEYTLIQKSYQGQTNSQVNQEFWYDLRQSQRTRQSIVKKIITNKQIDNTKDNIKYGSHLIIQVNNLIFIDLGGIECLNQSGSTLIVQNLTMNFSSVTNEILKLSQYYQNHRFQISEEQESSPFNQYLRQYISQESKVALLCSVSPKRELQQQTLIALDYCQKIKSYFNGISENDLQTHLAENIFKTQDELPIHQVEMGQLLLIINKVQMRLVKKNKMNSKKIQKYKLTLEKIQLKIDDVKGNIINVGEFDQCLINELHSQMTECYKLVKEQQGLQQQKSPINISNYQSNSRQAISATRQKSVLSQHSAYKSFRDSYVSSQQAKKSGKKGGRSTQRSKKQMQRSASRSIRQSISSNKLLSPLATDKLQPKEQEQLIEQAKINRNQNIQCQIIDKDESAYHQVISGNASPVDQIQQRDTPQFQDDQQFQSSSLYLKTSGVSSNYTSQKRLFSIGRIQDMNKFNSQFSSIIQPKGSLYCNTDQSIEVKEEVLLSNIAEFDKENDLNQTINVIQGKLKQALTENESLRNLKIIYEKQIQQFQNQSKASNANNSKNIDNKKQLKDSKQKIGDLQSQLKLKDQQILKLKEKQDKLIDTSKESKDLEIDKLKRELQQVKEDRDQKQNLNLAILQQIQVMKEVIEDFKEKEKEKTDLIEKLQQKDLKIKKLNDLITEMRNGMKSTKDIKYHDEKLQKLEKENRYLNETQNLKINEVETKFQNLFVDYKYSLDENKELKKKAESLEGLLRQTEKAKENFKDQTIDLKQEIRHLKNQLKENCENIEYMKQKAMDQQKSMVLGDIKNLIKDYKNEKKLNSSQK</sequence>
<accession>A0A078AQN0</accession>
<evidence type="ECO:0000313" key="4">
    <source>
        <dbReference type="Proteomes" id="UP000039865"/>
    </source>
</evidence>
<dbReference type="InterPro" id="IPR027417">
    <property type="entry name" value="P-loop_NTPase"/>
</dbReference>
<evidence type="ECO:0000256" key="2">
    <source>
        <dbReference type="SAM" id="MobiDB-lite"/>
    </source>
</evidence>
<name>A0A078AQN0_STYLE</name>
<evidence type="ECO:0000256" key="1">
    <source>
        <dbReference type="SAM" id="Coils"/>
    </source>
</evidence>
<feature type="compositionally biased region" description="Basic and acidic residues" evidence="2">
    <location>
        <begin position="54"/>
        <end position="64"/>
    </location>
</feature>